<dbReference type="PANTHER" id="PTHR11203">
    <property type="entry name" value="CLEAVAGE AND POLYADENYLATION SPECIFICITY FACTOR FAMILY MEMBER"/>
    <property type="match status" value="1"/>
</dbReference>
<reference evidence="4" key="1">
    <citation type="submission" date="2023-09" db="EMBL/GenBank/DDBJ databases">
        <title>Undibacterium sp. 20NA77.5 isolated from freshwater.</title>
        <authorList>
            <person name="Le V."/>
            <person name="Ko S.-R."/>
            <person name="Ahn C.-Y."/>
            <person name="Oh H.-M."/>
        </authorList>
    </citation>
    <scope>NUCLEOTIDE SEQUENCE</scope>
    <source>
        <strain evidence="4">20NA77.5</strain>
    </source>
</reference>
<dbReference type="InterPro" id="IPR050698">
    <property type="entry name" value="MBL"/>
</dbReference>
<feature type="domain" description="Metallo-beta-lactamase" evidence="2">
    <location>
        <begin position="13"/>
        <end position="238"/>
    </location>
</feature>
<dbReference type="EC" id="3.-.-.-" evidence="4"/>
<organism evidence="4 5">
    <name type="scientific">Undibacterium cyanobacteriorum</name>
    <dbReference type="NCBI Taxonomy" id="3073561"/>
    <lineage>
        <taxon>Bacteria</taxon>
        <taxon>Pseudomonadati</taxon>
        <taxon>Pseudomonadota</taxon>
        <taxon>Betaproteobacteria</taxon>
        <taxon>Burkholderiales</taxon>
        <taxon>Oxalobacteraceae</taxon>
        <taxon>Undibacterium</taxon>
    </lineage>
</organism>
<keyword evidence="5" id="KW-1185">Reference proteome</keyword>
<dbReference type="Gene3D" id="3.40.50.10890">
    <property type="match status" value="1"/>
</dbReference>
<dbReference type="SMART" id="SM00849">
    <property type="entry name" value="Lactamase_B"/>
    <property type="match status" value="1"/>
</dbReference>
<dbReference type="Pfam" id="PF00753">
    <property type="entry name" value="Lactamase_B"/>
    <property type="match status" value="1"/>
</dbReference>
<sequence length="467" mass="52209">MKLSFHGADQSVTGSCHRVQCAGKNILIDCGLFQGSRALAEDNQQEFGFDPTSIDFVLLTHAHLDHCGRLPLLVKRGFRGEIITTAASRDLAKLVLLDSAHLQEAEARRREKHWRHHGYAPAPALYTRDDVEQCLALFGRTAHYHHPLPLAAGITAHFYDAGHILGSASIALELEEGDHRRRIVFSGDLGSDGRVILRDAEPPPPADFVIMETTYGDRCHRSLDASVAELYEVIRTTFKRNGNVIIPTFALERAQEILWYLREGVENAVLPAGLHVFLDSPMAISATEIFRRHPDCYDEESAALFAQHHDPFTLANLHIVRDLEDSIAINQIKGGAVILAGAGMCTGGRIQHHLKHHLWERNSSIVFVGFAAKGTLARQIIDGQARVHIFGEDVTVNAEIHTINGFSAHADRNELLDWHHHLHTPHTFLVHGEYEVMQQFADELTQRTQTRCFLPRLGEEFDLLALD</sequence>
<evidence type="ECO:0000259" key="3">
    <source>
        <dbReference type="SMART" id="SM01027"/>
    </source>
</evidence>
<dbReference type="EMBL" id="CP133720">
    <property type="protein sequence ID" value="WMW79981.1"/>
    <property type="molecule type" value="Genomic_DNA"/>
</dbReference>
<dbReference type="Gene3D" id="3.60.15.10">
    <property type="entry name" value="Ribonuclease Z/Hydroxyacylglutathione hydrolase-like"/>
    <property type="match status" value="1"/>
</dbReference>
<dbReference type="InterPro" id="IPR001279">
    <property type="entry name" value="Metallo-B-lactamas"/>
</dbReference>
<dbReference type="InterPro" id="IPR022712">
    <property type="entry name" value="Beta_Casp"/>
</dbReference>
<accession>A0ABY9RGA9</accession>
<dbReference type="Pfam" id="PF10996">
    <property type="entry name" value="Beta-Casp"/>
    <property type="match status" value="1"/>
</dbReference>
<proteinExistence type="predicted"/>
<dbReference type="GO" id="GO:0016787">
    <property type="term" value="F:hydrolase activity"/>
    <property type="evidence" value="ECO:0007669"/>
    <property type="project" value="UniProtKB-KW"/>
</dbReference>
<gene>
    <name evidence="4" type="ORF">RF679_15215</name>
</gene>
<dbReference type="Pfam" id="PF07521">
    <property type="entry name" value="RMMBL"/>
    <property type="match status" value="1"/>
</dbReference>
<dbReference type="InterPro" id="IPR011108">
    <property type="entry name" value="RMMBL"/>
</dbReference>
<name>A0ABY9RGA9_9BURK</name>
<dbReference type="PANTHER" id="PTHR11203:SF37">
    <property type="entry name" value="INTEGRATOR COMPLEX SUBUNIT 11"/>
    <property type="match status" value="1"/>
</dbReference>
<protein>
    <submittedName>
        <fullName evidence="4">MBL fold metallo-hydrolase</fullName>
        <ecNumber evidence="4">3.-.-.-</ecNumber>
    </submittedName>
</protein>
<evidence type="ECO:0000313" key="5">
    <source>
        <dbReference type="Proteomes" id="UP001181355"/>
    </source>
</evidence>
<dbReference type="SUPFAM" id="SSF56281">
    <property type="entry name" value="Metallo-hydrolase/oxidoreductase"/>
    <property type="match status" value="1"/>
</dbReference>
<evidence type="ECO:0000259" key="2">
    <source>
        <dbReference type="SMART" id="SM00849"/>
    </source>
</evidence>
<dbReference type="RefSeq" id="WP_309481474.1">
    <property type="nucleotide sequence ID" value="NZ_CP133720.1"/>
</dbReference>
<dbReference type="CDD" id="cd16295">
    <property type="entry name" value="TTHA0252-CPSF-like_MBL-fold"/>
    <property type="match status" value="1"/>
</dbReference>
<dbReference type="Proteomes" id="UP001181355">
    <property type="component" value="Chromosome"/>
</dbReference>
<keyword evidence="1 4" id="KW-0378">Hydrolase</keyword>
<feature type="domain" description="Beta-Casp" evidence="3">
    <location>
        <begin position="254"/>
        <end position="380"/>
    </location>
</feature>
<evidence type="ECO:0000313" key="4">
    <source>
        <dbReference type="EMBL" id="WMW79981.1"/>
    </source>
</evidence>
<evidence type="ECO:0000256" key="1">
    <source>
        <dbReference type="ARBA" id="ARBA00022801"/>
    </source>
</evidence>
<dbReference type="InterPro" id="IPR036866">
    <property type="entry name" value="RibonucZ/Hydroxyglut_hydro"/>
</dbReference>
<dbReference type="SMART" id="SM01027">
    <property type="entry name" value="Beta-Casp"/>
    <property type="match status" value="1"/>
</dbReference>